<dbReference type="InterPro" id="IPR003959">
    <property type="entry name" value="ATPase_AAA_core"/>
</dbReference>
<keyword evidence="4" id="KW-0235">DNA replication</keyword>
<dbReference type="PIRSF" id="PIRSF001767">
    <property type="entry name" value="Cdc6"/>
    <property type="match status" value="1"/>
</dbReference>
<keyword evidence="6" id="KW-0131">Cell cycle</keyword>
<dbReference type="GO" id="GO:0051301">
    <property type="term" value="P:cell division"/>
    <property type="evidence" value="ECO:0007669"/>
    <property type="project" value="UniProtKB-UniRule"/>
</dbReference>
<comment type="similarity">
    <text evidence="2 7">Belongs to the CDC6/cdc18 family.</text>
</comment>
<dbReference type="PANTHER" id="PTHR10763:SF26">
    <property type="entry name" value="CELL DIVISION CONTROL PROTEIN 6 HOMOLOG"/>
    <property type="match status" value="1"/>
</dbReference>
<evidence type="ECO:0000256" key="3">
    <source>
        <dbReference type="ARBA" id="ARBA00022618"/>
    </source>
</evidence>
<dbReference type="FunFam" id="3.40.50.300:FF:000547">
    <property type="entry name" value="Cell division control protein"/>
    <property type="match status" value="1"/>
</dbReference>
<dbReference type="Gene3D" id="1.10.10.10">
    <property type="entry name" value="Winged helix-like DNA-binding domain superfamily/Winged helix DNA-binding domain"/>
    <property type="match status" value="1"/>
</dbReference>
<comment type="function">
    <text evidence="7">Involved in the initiation of DNA replication. Also participates in checkpoint controls that ensure DNA replication is completed before mitosis is initiated.</text>
</comment>
<evidence type="ECO:0000259" key="10">
    <source>
        <dbReference type="SMART" id="SM01074"/>
    </source>
</evidence>
<accession>A0A7R9F2T5</accession>
<dbReference type="InterPro" id="IPR015163">
    <property type="entry name" value="Cdc6_C"/>
</dbReference>
<dbReference type="GO" id="GO:0016887">
    <property type="term" value="F:ATP hydrolysis activity"/>
    <property type="evidence" value="ECO:0007669"/>
    <property type="project" value="InterPro"/>
</dbReference>
<evidence type="ECO:0000256" key="6">
    <source>
        <dbReference type="ARBA" id="ARBA00023306"/>
    </source>
</evidence>
<dbReference type="SUPFAM" id="SSF52540">
    <property type="entry name" value="P-loop containing nucleoside triphosphate hydrolases"/>
    <property type="match status" value="1"/>
</dbReference>
<dbReference type="Pfam" id="PF22606">
    <property type="entry name" value="Cdc6-ORC-like_ATPase_lid"/>
    <property type="match status" value="1"/>
</dbReference>
<dbReference type="GO" id="GO:0033314">
    <property type="term" value="P:mitotic DNA replication checkpoint signaling"/>
    <property type="evidence" value="ECO:0007669"/>
    <property type="project" value="TreeGrafter"/>
</dbReference>
<dbReference type="SMART" id="SM01074">
    <property type="entry name" value="Cdc6_C"/>
    <property type="match status" value="1"/>
</dbReference>
<dbReference type="GO" id="GO:0006270">
    <property type="term" value="P:DNA replication initiation"/>
    <property type="evidence" value="ECO:0007669"/>
    <property type="project" value="UniProtKB-UniRule"/>
</dbReference>
<dbReference type="Pfam" id="PF00004">
    <property type="entry name" value="AAA"/>
    <property type="match status" value="1"/>
</dbReference>
<feature type="domain" description="AAA+ ATPase" evidence="9">
    <location>
        <begin position="194"/>
        <end position="337"/>
    </location>
</feature>
<dbReference type="Gene3D" id="1.10.8.60">
    <property type="match status" value="1"/>
</dbReference>
<gene>
    <name evidence="11" type="ORF">TBIB3V08_LOCUS8021</name>
</gene>
<dbReference type="Gene3D" id="3.40.50.300">
    <property type="entry name" value="P-loop containing nucleotide triphosphate hydrolases"/>
    <property type="match status" value="1"/>
</dbReference>
<dbReference type="PANTHER" id="PTHR10763">
    <property type="entry name" value="CELL DIVISION CONTROL PROTEIN 6-RELATED"/>
    <property type="match status" value="1"/>
</dbReference>
<keyword evidence="5 7" id="KW-0539">Nucleus</keyword>
<reference evidence="11" key="1">
    <citation type="submission" date="2020-11" db="EMBL/GenBank/DDBJ databases">
        <authorList>
            <person name="Tran Van P."/>
        </authorList>
    </citation>
    <scope>NUCLEOTIDE SEQUENCE</scope>
</reference>
<dbReference type="GO" id="GO:0005634">
    <property type="term" value="C:nucleus"/>
    <property type="evidence" value="ECO:0007669"/>
    <property type="project" value="UniProtKB-SubCell"/>
</dbReference>
<dbReference type="InterPro" id="IPR003593">
    <property type="entry name" value="AAA+_ATPase"/>
</dbReference>
<evidence type="ECO:0000256" key="8">
    <source>
        <dbReference type="SAM" id="MobiDB-lite"/>
    </source>
</evidence>
<feature type="domain" description="Cdc6 C-terminal" evidence="10">
    <location>
        <begin position="485"/>
        <end position="556"/>
    </location>
</feature>
<feature type="compositionally biased region" description="Polar residues" evidence="8">
    <location>
        <begin position="45"/>
        <end position="85"/>
    </location>
</feature>
<dbReference type="InterPro" id="IPR027417">
    <property type="entry name" value="P-loop_NTPase"/>
</dbReference>
<evidence type="ECO:0000256" key="4">
    <source>
        <dbReference type="ARBA" id="ARBA00022705"/>
    </source>
</evidence>
<dbReference type="AlphaFoldDB" id="A0A7R9F2T5"/>
<sequence length="606" mass="67296">MATIQTKLKFTIRKKKYTKTKSCPKLTAGKENVLRAKRSSHRTGDLNSTENSSTEWELSPIKSSKVTSLTGSTSLPRISNGGDSSTDSENEISDSTSPPKRGRISSNGSSGSRLSSPGTPSQLISRVRLQSPAELKHFKTAGQCFPPKRLFSTGASYQHARQALHSSVPTDLPGRQEQLAQLHEFLSSCLDHMMSGTLYVSGPPGTGKTACLVKIMELPEFKNFYKMVYVNCTSMRSSSCVYARITQELRIKTSGKTEKDFLAALEKYLAASKKMILVVLDEIDQLDSRKQSVLYTIFEWPSKPNSRLVLIGIANALDLTDRILPRLQARLDMKPRLLNFPPYSKQQIVDILAHRLKESGASEVFSPVALQLLAGKVASVSGDVRRALDIARRVTELTENKSQNLPLQLTTDYGERKSCTLPVIILSAVGGNTPTPKESPHKTQPVAPTVELKEVMSVLNNVYATSQKLGDDDCDSFPLQQKVLLCTLILMLKKGRNRDITVGKLHEVYRRVCIKRNLLDVDQSEFFSLCHLVETRGILRVQRHKEPRLSKVIHYLSIVLSQTTEDGEIEVRISVCLQWDEEEVGTVLKDKQLLAAILNDTSSLAL</sequence>
<dbReference type="InterPro" id="IPR016314">
    <property type="entry name" value="Cdc6/18"/>
</dbReference>
<comment type="subcellular location">
    <subcellularLocation>
        <location evidence="1 7">Nucleus</location>
    </subcellularLocation>
</comment>
<feature type="compositionally biased region" description="Low complexity" evidence="8">
    <location>
        <begin position="104"/>
        <end position="116"/>
    </location>
</feature>
<name>A0A7R9F2T5_9NEOP</name>
<evidence type="ECO:0000313" key="11">
    <source>
        <dbReference type="EMBL" id="CAD7445671.1"/>
    </source>
</evidence>
<evidence type="ECO:0000256" key="1">
    <source>
        <dbReference type="ARBA" id="ARBA00004123"/>
    </source>
</evidence>
<organism evidence="11">
    <name type="scientific">Timema bartmani</name>
    <dbReference type="NCBI Taxonomy" id="61472"/>
    <lineage>
        <taxon>Eukaryota</taxon>
        <taxon>Metazoa</taxon>
        <taxon>Ecdysozoa</taxon>
        <taxon>Arthropoda</taxon>
        <taxon>Hexapoda</taxon>
        <taxon>Insecta</taxon>
        <taxon>Pterygota</taxon>
        <taxon>Neoptera</taxon>
        <taxon>Polyneoptera</taxon>
        <taxon>Phasmatodea</taxon>
        <taxon>Timematodea</taxon>
        <taxon>Timematoidea</taxon>
        <taxon>Timematidae</taxon>
        <taxon>Timema</taxon>
    </lineage>
</organism>
<dbReference type="CDD" id="cd00009">
    <property type="entry name" value="AAA"/>
    <property type="match status" value="1"/>
</dbReference>
<dbReference type="CDD" id="cd08768">
    <property type="entry name" value="Cdc6_C"/>
    <property type="match status" value="1"/>
</dbReference>
<evidence type="ECO:0000256" key="7">
    <source>
        <dbReference type="PIRNR" id="PIRNR001767"/>
    </source>
</evidence>
<proteinExistence type="inferred from homology"/>
<evidence type="ECO:0000256" key="5">
    <source>
        <dbReference type="ARBA" id="ARBA00023242"/>
    </source>
</evidence>
<feature type="region of interest" description="Disordered" evidence="8">
    <location>
        <begin position="19"/>
        <end position="122"/>
    </location>
</feature>
<evidence type="ECO:0000256" key="2">
    <source>
        <dbReference type="ARBA" id="ARBA00006184"/>
    </source>
</evidence>
<dbReference type="GO" id="GO:0005524">
    <property type="term" value="F:ATP binding"/>
    <property type="evidence" value="ECO:0007669"/>
    <property type="project" value="InterPro"/>
</dbReference>
<dbReference type="InterPro" id="IPR036388">
    <property type="entry name" value="WH-like_DNA-bd_sf"/>
</dbReference>
<dbReference type="EMBL" id="OD567458">
    <property type="protein sequence ID" value="CAD7445671.1"/>
    <property type="molecule type" value="Genomic_DNA"/>
</dbReference>
<dbReference type="SUPFAM" id="SSF46785">
    <property type="entry name" value="Winged helix' DNA-binding domain"/>
    <property type="match status" value="1"/>
</dbReference>
<evidence type="ECO:0000259" key="9">
    <source>
        <dbReference type="SMART" id="SM00382"/>
    </source>
</evidence>
<keyword evidence="3" id="KW-0132">Cell division</keyword>
<dbReference type="InterPro" id="IPR054425">
    <property type="entry name" value="Cdc6_ORC1-like_ATPase_lid"/>
</dbReference>
<dbReference type="Pfam" id="PF09079">
    <property type="entry name" value="WHD_Cdc6"/>
    <property type="match status" value="1"/>
</dbReference>
<dbReference type="InterPro" id="IPR050311">
    <property type="entry name" value="ORC1/CDC6"/>
</dbReference>
<dbReference type="InterPro" id="IPR036390">
    <property type="entry name" value="WH_DNA-bd_sf"/>
</dbReference>
<protein>
    <recommendedName>
        <fullName evidence="7">Cell division control protein</fullName>
    </recommendedName>
</protein>
<dbReference type="SMART" id="SM00382">
    <property type="entry name" value="AAA"/>
    <property type="match status" value="1"/>
</dbReference>
<dbReference type="GO" id="GO:0003688">
    <property type="term" value="F:DNA replication origin binding"/>
    <property type="evidence" value="ECO:0007669"/>
    <property type="project" value="TreeGrafter"/>
</dbReference>